<accession>A0A6U6EJ38</accession>
<feature type="region of interest" description="Disordered" evidence="1">
    <location>
        <begin position="158"/>
        <end position="187"/>
    </location>
</feature>
<dbReference type="SUPFAM" id="SSF48452">
    <property type="entry name" value="TPR-like"/>
    <property type="match status" value="1"/>
</dbReference>
<dbReference type="EMBL" id="HBKQ01018882">
    <property type="protein sequence ID" value="CAE2233313.1"/>
    <property type="molecule type" value="Transcribed_RNA"/>
</dbReference>
<dbReference type="AlphaFoldDB" id="A0A6U6EJ38"/>
<feature type="compositionally biased region" description="Polar residues" evidence="1">
    <location>
        <begin position="175"/>
        <end position="185"/>
    </location>
</feature>
<dbReference type="InterPro" id="IPR011990">
    <property type="entry name" value="TPR-like_helical_dom_sf"/>
</dbReference>
<sequence>MDSHCNKESTPLRSSPDRVSVAGADGADAPAARVHRATRWGGRPVACDLDSGEQGRQVDVAEAGGLSPNESNEEGNKQSARVDEAVDRTCGDAMDPLPNLLPGILARLSDPTIVKSVEHHEPLVGESADEPKTLHLSREEAWALPHVPWEFRPHPNGLGTKKDYGNSVPHDERGNTTNDVRSASSPGDVPTYSYLDLRAAQNTAWATSRLHAGVKYAKISTPASQRKAEVCYKEGLDLAPSHPELLVAYGALCANAGRLEEAKESLGRALQVTGGSGKAGENAKEYLEAVERKLLSATAANETSMAGHGQHSSSVGDRQHLGKVSRTTKTKRGLVSKTEYAMRDVLAERAFLSGEAVPTGTCDDAVAGEDQKYPLLEDPAIAAARAAMQVENNGEKEVSISTSDKYNKEKYRNNRRDKGSERKRDRKKRGRSHRKEGHRHRHKSRRQKKSTRRKRRSKRRRKGRDDDSSLSSEHSPNDKLSDGDHSTKRDRNGRRRHRSNDYSSSSESDSSDSSSSSDSSHSSDFSHRGKHRHRRSHRRKSRRKSG</sequence>
<name>A0A6U6EJ38_9STRA</name>
<protein>
    <submittedName>
        <fullName evidence="2">Uncharacterized protein</fullName>
    </submittedName>
</protein>
<feature type="compositionally biased region" description="Basic and acidic residues" evidence="1">
    <location>
        <begin position="160"/>
        <end position="174"/>
    </location>
</feature>
<feature type="compositionally biased region" description="Polar residues" evidence="1">
    <location>
        <begin position="302"/>
        <end position="316"/>
    </location>
</feature>
<feature type="region of interest" description="Disordered" evidence="1">
    <location>
        <begin position="302"/>
        <end position="332"/>
    </location>
</feature>
<gene>
    <name evidence="2" type="ORF">OAUR00152_LOCUS12821</name>
    <name evidence="3" type="ORF">OAUR00152_LOCUS12822</name>
</gene>
<dbReference type="Gene3D" id="1.25.40.10">
    <property type="entry name" value="Tetratricopeptide repeat domain"/>
    <property type="match status" value="1"/>
</dbReference>
<evidence type="ECO:0000313" key="3">
    <source>
        <dbReference type="EMBL" id="CAE2233313.1"/>
    </source>
</evidence>
<evidence type="ECO:0000313" key="2">
    <source>
        <dbReference type="EMBL" id="CAE2233310.1"/>
    </source>
</evidence>
<feature type="compositionally biased region" description="Basic residues" evidence="1">
    <location>
        <begin position="424"/>
        <end position="462"/>
    </location>
</feature>
<evidence type="ECO:0000256" key="1">
    <source>
        <dbReference type="SAM" id="MobiDB-lite"/>
    </source>
</evidence>
<feature type="compositionally biased region" description="Low complexity" evidence="1">
    <location>
        <begin position="501"/>
        <end position="523"/>
    </location>
</feature>
<feature type="compositionally biased region" description="Low complexity" evidence="1">
    <location>
        <begin position="22"/>
        <end position="32"/>
    </location>
</feature>
<feature type="compositionally biased region" description="Basic and acidic residues" evidence="1">
    <location>
        <begin position="405"/>
        <end position="423"/>
    </location>
</feature>
<proteinExistence type="predicted"/>
<feature type="region of interest" description="Disordered" evidence="1">
    <location>
        <begin position="1"/>
        <end position="82"/>
    </location>
</feature>
<feature type="region of interest" description="Disordered" evidence="1">
    <location>
        <begin position="392"/>
        <end position="546"/>
    </location>
</feature>
<feature type="compositionally biased region" description="Basic residues" evidence="1">
    <location>
        <begin position="528"/>
        <end position="546"/>
    </location>
</feature>
<organism evidence="2">
    <name type="scientific">Odontella aurita</name>
    <dbReference type="NCBI Taxonomy" id="265563"/>
    <lineage>
        <taxon>Eukaryota</taxon>
        <taxon>Sar</taxon>
        <taxon>Stramenopiles</taxon>
        <taxon>Ochrophyta</taxon>
        <taxon>Bacillariophyta</taxon>
        <taxon>Mediophyceae</taxon>
        <taxon>Biddulphiophycidae</taxon>
        <taxon>Eupodiscales</taxon>
        <taxon>Odontellaceae</taxon>
        <taxon>Odontella</taxon>
    </lineage>
</organism>
<dbReference type="EMBL" id="HBKQ01018881">
    <property type="protein sequence ID" value="CAE2233310.1"/>
    <property type="molecule type" value="Transcribed_RNA"/>
</dbReference>
<feature type="compositionally biased region" description="Basic residues" evidence="1">
    <location>
        <begin position="321"/>
        <end position="332"/>
    </location>
</feature>
<reference evidence="2" key="1">
    <citation type="submission" date="2021-01" db="EMBL/GenBank/DDBJ databases">
        <authorList>
            <person name="Corre E."/>
            <person name="Pelletier E."/>
            <person name="Niang G."/>
            <person name="Scheremetjew M."/>
            <person name="Finn R."/>
            <person name="Kale V."/>
            <person name="Holt S."/>
            <person name="Cochrane G."/>
            <person name="Meng A."/>
            <person name="Brown T."/>
            <person name="Cohen L."/>
        </authorList>
    </citation>
    <scope>NUCLEOTIDE SEQUENCE</scope>
    <source>
        <strain evidence="2">Isolate 1302-5</strain>
    </source>
</reference>
<feature type="compositionally biased region" description="Basic and acidic residues" evidence="1">
    <location>
        <begin position="475"/>
        <end position="490"/>
    </location>
</feature>